<dbReference type="GO" id="GO:0048471">
    <property type="term" value="C:perinuclear region of cytoplasm"/>
    <property type="evidence" value="ECO:0007669"/>
    <property type="project" value="TreeGrafter"/>
</dbReference>
<evidence type="ECO:0000313" key="5">
    <source>
        <dbReference type="Proteomes" id="UP000006671"/>
    </source>
</evidence>
<evidence type="ECO:0000256" key="1">
    <source>
        <dbReference type="ARBA" id="ARBA00022468"/>
    </source>
</evidence>
<dbReference type="GO" id="GO:0005634">
    <property type="term" value="C:nucleus"/>
    <property type="evidence" value="ECO:0007669"/>
    <property type="project" value="TreeGrafter"/>
</dbReference>
<name>D2VP15_NAEGR</name>
<dbReference type="InterPro" id="IPR001611">
    <property type="entry name" value="Leu-rich_rpt"/>
</dbReference>
<gene>
    <name evidence="4" type="ORF">NAEGRDRAFT_70696</name>
</gene>
<dbReference type="PANTHER" id="PTHR24113">
    <property type="entry name" value="RAN GTPASE-ACTIVATING PROTEIN 1"/>
    <property type="match status" value="1"/>
</dbReference>
<evidence type="ECO:0000313" key="4">
    <source>
        <dbReference type="EMBL" id="EFC41520.1"/>
    </source>
</evidence>
<keyword evidence="1" id="KW-0343">GTPase activation</keyword>
<dbReference type="VEuPathDB" id="AmoebaDB:NAEGRDRAFT_70696"/>
<dbReference type="KEGG" id="ngr:NAEGRDRAFT_70696"/>
<evidence type="ECO:0000256" key="2">
    <source>
        <dbReference type="ARBA" id="ARBA00022614"/>
    </source>
</evidence>
<dbReference type="RefSeq" id="XP_002674264.1">
    <property type="nucleotide sequence ID" value="XM_002674218.1"/>
</dbReference>
<dbReference type="GeneID" id="8862391"/>
<dbReference type="InterPro" id="IPR027038">
    <property type="entry name" value="RanGap"/>
</dbReference>
<dbReference type="GO" id="GO:0005829">
    <property type="term" value="C:cytosol"/>
    <property type="evidence" value="ECO:0007669"/>
    <property type="project" value="TreeGrafter"/>
</dbReference>
<keyword evidence="3" id="KW-0677">Repeat</keyword>
<dbReference type="GO" id="GO:0006913">
    <property type="term" value="P:nucleocytoplasmic transport"/>
    <property type="evidence" value="ECO:0007669"/>
    <property type="project" value="TreeGrafter"/>
</dbReference>
<dbReference type="InterPro" id="IPR032675">
    <property type="entry name" value="LRR_dom_sf"/>
</dbReference>
<dbReference type="GO" id="GO:0005096">
    <property type="term" value="F:GTPase activator activity"/>
    <property type="evidence" value="ECO:0007669"/>
    <property type="project" value="UniProtKB-KW"/>
</dbReference>
<organism evidence="5">
    <name type="scientific">Naegleria gruberi</name>
    <name type="common">Amoeba</name>
    <dbReference type="NCBI Taxonomy" id="5762"/>
    <lineage>
        <taxon>Eukaryota</taxon>
        <taxon>Discoba</taxon>
        <taxon>Heterolobosea</taxon>
        <taxon>Tetramitia</taxon>
        <taxon>Eutetramitia</taxon>
        <taxon>Vahlkampfiidae</taxon>
        <taxon>Naegleria</taxon>
    </lineage>
</organism>
<dbReference type="Pfam" id="PF13516">
    <property type="entry name" value="LRR_6"/>
    <property type="match status" value="2"/>
</dbReference>
<accession>D2VP15</accession>
<dbReference type="PANTHER" id="PTHR24113:SF12">
    <property type="entry name" value="RAN GTPASE-ACTIVATING PROTEIN 1"/>
    <property type="match status" value="1"/>
</dbReference>
<keyword evidence="2" id="KW-0433">Leucine-rich repeat</keyword>
<evidence type="ECO:0000256" key="3">
    <source>
        <dbReference type="ARBA" id="ARBA00022737"/>
    </source>
</evidence>
<keyword evidence="5" id="KW-1185">Reference proteome</keyword>
<reference evidence="4 5" key="1">
    <citation type="journal article" date="2010" name="Cell">
        <title>The genome of Naegleria gruberi illuminates early eukaryotic versatility.</title>
        <authorList>
            <person name="Fritz-Laylin L.K."/>
            <person name="Prochnik S.E."/>
            <person name="Ginger M.L."/>
            <person name="Dacks J.B."/>
            <person name="Carpenter M.L."/>
            <person name="Field M.C."/>
            <person name="Kuo A."/>
            <person name="Paredez A."/>
            <person name="Chapman J."/>
            <person name="Pham J."/>
            <person name="Shu S."/>
            <person name="Neupane R."/>
            <person name="Cipriano M."/>
            <person name="Mancuso J."/>
            <person name="Tu H."/>
            <person name="Salamov A."/>
            <person name="Lindquist E."/>
            <person name="Shapiro H."/>
            <person name="Lucas S."/>
            <person name="Grigoriev I.V."/>
            <person name="Cande W.Z."/>
            <person name="Fulton C."/>
            <person name="Rokhsar D.S."/>
            <person name="Dawson S.C."/>
        </authorList>
    </citation>
    <scope>NUCLEOTIDE SEQUENCE [LARGE SCALE GENOMIC DNA]</scope>
    <source>
        <strain evidence="4 5">NEG-M</strain>
    </source>
</reference>
<dbReference type="OrthoDB" id="120976at2759"/>
<sequence length="328" mass="37354">MSQDIEPSANDLSVSNRFEIVFSDDALFEILSFHDDFKFIVMNCALVSTQWMNVIRERVKLLSLTCSNAKLWNFQTRKLEFLPNITTLTVKRTVKYSFYYEPLKTMNQLTSLNINGHFFCKHGIPQLWRIIDEFKQLTNLNIGNNIIGDIGVARISEMKQLTSLNVCNNDFSQEGVKSISGLNQLTQLNIVNNRIGSEGVNLICGMVQLTSLNIATNYIGFEGAKLISTRMKQLTILDIYNNNIGQEGAEFISKMNQLTKLNIGKNNIGQQGAKYISEMKQLTTLNISRSHIGRKGEKYIREMRHLTFLDLGIPKKISSKSKNYQTML</sequence>
<proteinExistence type="predicted"/>
<dbReference type="Pfam" id="PF13855">
    <property type="entry name" value="LRR_8"/>
    <property type="match status" value="1"/>
</dbReference>
<dbReference type="GO" id="GO:0031267">
    <property type="term" value="F:small GTPase binding"/>
    <property type="evidence" value="ECO:0007669"/>
    <property type="project" value="TreeGrafter"/>
</dbReference>
<dbReference type="Gene3D" id="3.80.10.10">
    <property type="entry name" value="Ribonuclease Inhibitor"/>
    <property type="match status" value="2"/>
</dbReference>
<dbReference type="Proteomes" id="UP000006671">
    <property type="component" value="Unassembled WGS sequence"/>
</dbReference>
<dbReference type="SUPFAM" id="SSF52047">
    <property type="entry name" value="RNI-like"/>
    <property type="match status" value="1"/>
</dbReference>
<dbReference type="AlphaFoldDB" id="D2VP15"/>
<protein>
    <submittedName>
        <fullName evidence="4">Predicted protein</fullName>
    </submittedName>
</protein>
<dbReference type="InParanoid" id="D2VP15"/>
<dbReference type="EMBL" id="GG738885">
    <property type="protein sequence ID" value="EFC41520.1"/>
    <property type="molecule type" value="Genomic_DNA"/>
</dbReference>
<dbReference type="eggNOG" id="KOG4308">
    <property type="taxonomic scope" value="Eukaryota"/>
</dbReference>